<evidence type="ECO:0000313" key="1">
    <source>
        <dbReference type="EMBL" id="KAG5552386.1"/>
    </source>
</evidence>
<comment type="caution">
    <text evidence="1">The sequence shown here is derived from an EMBL/GenBank/DDBJ whole genome shotgun (WGS) entry which is preliminary data.</text>
</comment>
<accession>A0AAV6KJ01</accession>
<dbReference type="Proteomes" id="UP000823749">
    <property type="component" value="Chromosome 4"/>
</dbReference>
<proteinExistence type="predicted"/>
<evidence type="ECO:0000313" key="2">
    <source>
        <dbReference type="Proteomes" id="UP000823749"/>
    </source>
</evidence>
<evidence type="ECO:0008006" key="3">
    <source>
        <dbReference type="Google" id="ProtNLM"/>
    </source>
</evidence>
<dbReference type="AlphaFoldDB" id="A0AAV6KJ01"/>
<reference evidence="1" key="1">
    <citation type="submission" date="2020-08" db="EMBL/GenBank/DDBJ databases">
        <title>Plant Genome Project.</title>
        <authorList>
            <person name="Zhang R.-G."/>
        </authorList>
    </citation>
    <scope>NUCLEOTIDE SEQUENCE</scope>
    <source>
        <strain evidence="1">WSP0</strain>
        <tissue evidence="1">Leaf</tissue>
    </source>
</reference>
<keyword evidence="2" id="KW-1185">Reference proteome</keyword>
<name>A0AAV6KJ01_9ERIC</name>
<gene>
    <name evidence="1" type="ORF">RHGRI_010457</name>
</gene>
<protein>
    <recommendedName>
        <fullName evidence="3">Secreted protein</fullName>
    </recommendedName>
</protein>
<sequence>MSFLVIFTSALPSPEISSKISIMSLLSLSSLLSLLSSCSLMILSARSSNWLISSFSFFPYPNRSSFPSGPSSSPRLNLGARSRIPFTSLRISLLSSALDEHRVLMAIRQMTLLVMIMSSSPRSTAARLDEDSTRTPTSLIISSRRMSTNLLICGAERSSVMQSFFMNRHIISKKLPALTNSDPS</sequence>
<dbReference type="EMBL" id="JACTNZ010000004">
    <property type="protein sequence ID" value="KAG5552386.1"/>
    <property type="molecule type" value="Genomic_DNA"/>
</dbReference>
<organism evidence="1 2">
    <name type="scientific">Rhododendron griersonianum</name>
    <dbReference type="NCBI Taxonomy" id="479676"/>
    <lineage>
        <taxon>Eukaryota</taxon>
        <taxon>Viridiplantae</taxon>
        <taxon>Streptophyta</taxon>
        <taxon>Embryophyta</taxon>
        <taxon>Tracheophyta</taxon>
        <taxon>Spermatophyta</taxon>
        <taxon>Magnoliopsida</taxon>
        <taxon>eudicotyledons</taxon>
        <taxon>Gunneridae</taxon>
        <taxon>Pentapetalae</taxon>
        <taxon>asterids</taxon>
        <taxon>Ericales</taxon>
        <taxon>Ericaceae</taxon>
        <taxon>Ericoideae</taxon>
        <taxon>Rhodoreae</taxon>
        <taxon>Rhododendron</taxon>
    </lineage>
</organism>